<evidence type="ECO:0000256" key="1">
    <source>
        <dbReference type="SAM" id="MobiDB-lite"/>
    </source>
</evidence>
<evidence type="ECO:0000313" key="2">
    <source>
        <dbReference type="EMBL" id="KAJ1093048.1"/>
    </source>
</evidence>
<evidence type="ECO:0000313" key="3">
    <source>
        <dbReference type="Proteomes" id="UP001066276"/>
    </source>
</evidence>
<feature type="compositionally biased region" description="Polar residues" evidence="1">
    <location>
        <begin position="43"/>
        <end position="61"/>
    </location>
</feature>
<proteinExistence type="predicted"/>
<name>A0AAV7LU10_PLEWA</name>
<sequence>MSPVADLQQHDTGSRVSAALPPLSSATLPRSITLRPSAKESLHPTTSRSPSYRLSKPATSQRIEKQSDVTPGESPRPPHHRSAPGRKRNCDAT</sequence>
<dbReference type="AlphaFoldDB" id="A0AAV7LU10"/>
<reference evidence="2" key="1">
    <citation type="journal article" date="2022" name="bioRxiv">
        <title>Sequencing and chromosome-scale assembly of the giantPleurodeles waltlgenome.</title>
        <authorList>
            <person name="Brown T."/>
            <person name="Elewa A."/>
            <person name="Iarovenko S."/>
            <person name="Subramanian E."/>
            <person name="Araus A.J."/>
            <person name="Petzold A."/>
            <person name="Susuki M."/>
            <person name="Suzuki K.-i.T."/>
            <person name="Hayashi T."/>
            <person name="Toyoda A."/>
            <person name="Oliveira C."/>
            <person name="Osipova E."/>
            <person name="Leigh N.D."/>
            <person name="Simon A."/>
            <person name="Yun M.H."/>
        </authorList>
    </citation>
    <scope>NUCLEOTIDE SEQUENCE</scope>
    <source>
        <strain evidence="2">20211129_DDA</strain>
        <tissue evidence="2">Liver</tissue>
    </source>
</reference>
<comment type="caution">
    <text evidence="2">The sequence shown here is derived from an EMBL/GenBank/DDBJ whole genome shotgun (WGS) entry which is preliminary data.</text>
</comment>
<feature type="region of interest" description="Disordered" evidence="1">
    <location>
        <begin position="1"/>
        <end position="93"/>
    </location>
</feature>
<gene>
    <name evidence="2" type="ORF">NDU88_006157</name>
</gene>
<accession>A0AAV7LU10</accession>
<protein>
    <submittedName>
        <fullName evidence="2">Uncharacterized protein</fullName>
    </submittedName>
</protein>
<feature type="compositionally biased region" description="Basic residues" evidence="1">
    <location>
        <begin position="77"/>
        <end position="87"/>
    </location>
</feature>
<organism evidence="2 3">
    <name type="scientific">Pleurodeles waltl</name>
    <name type="common">Iberian ribbed newt</name>
    <dbReference type="NCBI Taxonomy" id="8319"/>
    <lineage>
        <taxon>Eukaryota</taxon>
        <taxon>Metazoa</taxon>
        <taxon>Chordata</taxon>
        <taxon>Craniata</taxon>
        <taxon>Vertebrata</taxon>
        <taxon>Euteleostomi</taxon>
        <taxon>Amphibia</taxon>
        <taxon>Batrachia</taxon>
        <taxon>Caudata</taxon>
        <taxon>Salamandroidea</taxon>
        <taxon>Salamandridae</taxon>
        <taxon>Pleurodelinae</taxon>
        <taxon>Pleurodeles</taxon>
    </lineage>
</organism>
<dbReference type="Proteomes" id="UP001066276">
    <property type="component" value="Chromosome 11"/>
</dbReference>
<keyword evidence="3" id="KW-1185">Reference proteome</keyword>
<dbReference type="EMBL" id="JANPWB010000015">
    <property type="protein sequence ID" value="KAJ1093048.1"/>
    <property type="molecule type" value="Genomic_DNA"/>
</dbReference>